<reference evidence="2 3" key="1">
    <citation type="submission" date="2009-11" db="EMBL/GenBank/DDBJ databases">
        <authorList>
            <person name="Weinstock G."/>
            <person name="Sodergren E."/>
            <person name="Clifton S."/>
            <person name="Fulton L."/>
            <person name="Fulton B."/>
            <person name="Courtney L."/>
            <person name="Fronick C."/>
            <person name="Harrison M."/>
            <person name="Strong C."/>
            <person name="Farmer C."/>
            <person name="Delahaunty K."/>
            <person name="Markovic C."/>
            <person name="Hall O."/>
            <person name="Minx P."/>
            <person name="Tomlinson C."/>
            <person name="Mitreva M."/>
            <person name="Nelson J."/>
            <person name="Hou S."/>
            <person name="Wollam A."/>
            <person name="Pepin K.H."/>
            <person name="Johnson M."/>
            <person name="Bhonagiri V."/>
            <person name="Nash W.E."/>
            <person name="Warren W."/>
            <person name="Chinwalla A."/>
            <person name="Mardis E.R."/>
            <person name="Wilson R.K."/>
        </authorList>
    </citation>
    <scope>NUCLEOTIDE SEQUENCE [LARGE SCALE GENOMIC DNA]</scope>
    <source>
        <strain evidence="2 3">DSM 20093</strain>
    </source>
</reference>
<dbReference type="EMBL" id="ABXB03000008">
    <property type="protein sequence ID" value="EFA22074.1"/>
    <property type="molecule type" value="Genomic_DNA"/>
</dbReference>
<evidence type="ECO:0000256" key="1">
    <source>
        <dbReference type="SAM" id="SignalP"/>
    </source>
</evidence>
<dbReference type="AlphaFoldDB" id="D1NX13"/>
<proteinExistence type="predicted"/>
<dbReference type="Proteomes" id="UP000003656">
    <property type="component" value="Unassembled WGS sequence"/>
</dbReference>
<feature type="chain" id="PRO_5038456169" description="Secreted protein" evidence="1">
    <location>
        <begin position="17"/>
        <end position="64"/>
    </location>
</feature>
<evidence type="ECO:0000313" key="3">
    <source>
        <dbReference type="Proteomes" id="UP000003656"/>
    </source>
</evidence>
<organism evidence="2 3">
    <name type="scientific">Bifidobacterium gallicum DSM 20093 = LMG 11596</name>
    <dbReference type="NCBI Taxonomy" id="561180"/>
    <lineage>
        <taxon>Bacteria</taxon>
        <taxon>Bacillati</taxon>
        <taxon>Actinomycetota</taxon>
        <taxon>Actinomycetes</taxon>
        <taxon>Bifidobacteriales</taxon>
        <taxon>Bifidobacteriaceae</taxon>
        <taxon>Bifidobacterium</taxon>
    </lineage>
</organism>
<name>D1NX13_9BIFI</name>
<evidence type="ECO:0008006" key="4">
    <source>
        <dbReference type="Google" id="ProtNLM"/>
    </source>
</evidence>
<accession>D1NX13</accession>
<gene>
    <name evidence="2" type="ORF">BIFGAL_04422</name>
</gene>
<dbReference type="STRING" id="561180.BIFGAL_04422"/>
<feature type="signal peptide" evidence="1">
    <location>
        <begin position="1"/>
        <end position="16"/>
    </location>
</feature>
<keyword evidence="1" id="KW-0732">Signal</keyword>
<protein>
    <recommendedName>
        <fullName evidence="4">Secreted protein</fullName>
    </recommendedName>
</protein>
<comment type="caution">
    <text evidence="2">The sequence shown here is derived from an EMBL/GenBank/DDBJ whole genome shotgun (WGS) entry which is preliminary data.</text>
</comment>
<sequence length="64" mass="6976">MATILVTLRCSAAAAAAWMLQLRRCCCAAASLRRPLALLTDSQNTPNVLGSAEYCLSFAWFRLL</sequence>
<evidence type="ECO:0000313" key="2">
    <source>
        <dbReference type="EMBL" id="EFA22074.1"/>
    </source>
</evidence>